<dbReference type="PANTHER" id="PTHR43221">
    <property type="entry name" value="PROTEASE HTPX"/>
    <property type="match status" value="1"/>
</dbReference>
<comment type="cofactor">
    <cofactor evidence="11">
        <name>Zn(2+)</name>
        <dbReference type="ChEBI" id="CHEBI:29105"/>
    </cofactor>
    <text evidence="11">Binds 1 zinc ion per subunit.</text>
</comment>
<dbReference type="AlphaFoldDB" id="A0A2J6WV45"/>
<evidence type="ECO:0000256" key="4">
    <source>
        <dbReference type="ARBA" id="ARBA00022692"/>
    </source>
</evidence>
<evidence type="ECO:0000313" key="14">
    <source>
        <dbReference type="EMBL" id="PMP74781.1"/>
    </source>
</evidence>
<dbReference type="GO" id="GO:0006508">
    <property type="term" value="P:proteolysis"/>
    <property type="evidence" value="ECO:0007669"/>
    <property type="project" value="UniProtKB-KW"/>
</dbReference>
<dbReference type="InterPro" id="IPR001915">
    <property type="entry name" value="Peptidase_M48"/>
</dbReference>
<keyword evidence="6 11" id="KW-0378">Hydrolase</keyword>
<keyword evidence="3 11" id="KW-0645">Protease</keyword>
<evidence type="ECO:0000259" key="13">
    <source>
        <dbReference type="Pfam" id="PF01435"/>
    </source>
</evidence>
<keyword evidence="9 11" id="KW-0482">Metalloprotease</keyword>
<keyword evidence="4 12" id="KW-0812">Transmembrane</keyword>
<evidence type="ECO:0000256" key="8">
    <source>
        <dbReference type="ARBA" id="ARBA00022989"/>
    </source>
</evidence>
<dbReference type="Proteomes" id="UP000243376">
    <property type="component" value="Unassembled WGS sequence"/>
</dbReference>
<dbReference type="InterPro" id="IPR050083">
    <property type="entry name" value="HtpX_protease"/>
</dbReference>
<evidence type="ECO:0000256" key="6">
    <source>
        <dbReference type="ARBA" id="ARBA00022801"/>
    </source>
</evidence>
<organism evidence="14 15">
    <name type="scientific">Chloroflexus aggregans</name>
    <dbReference type="NCBI Taxonomy" id="152260"/>
    <lineage>
        <taxon>Bacteria</taxon>
        <taxon>Bacillati</taxon>
        <taxon>Chloroflexota</taxon>
        <taxon>Chloroflexia</taxon>
        <taxon>Chloroflexales</taxon>
        <taxon>Chloroflexineae</taxon>
        <taxon>Chloroflexaceae</taxon>
        <taxon>Chloroflexus</taxon>
    </lineage>
</organism>
<feature type="transmembrane region" description="Helical" evidence="12">
    <location>
        <begin position="214"/>
        <end position="233"/>
    </location>
</feature>
<evidence type="ECO:0000256" key="11">
    <source>
        <dbReference type="RuleBase" id="RU003983"/>
    </source>
</evidence>
<accession>A0A2J6WV45</accession>
<comment type="similarity">
    <text evidence="11">Belongs to the peptidase M48 family.</text>
</comment>
<keyword evidence="2" id="KW-1003">Cell membrane</keyword>
<reference evidence="14 15" key="1">
    <citation type="submission" date="2018-01" db="EMBL/GenBank/DDBJ databases">
        <title>Metagenomic assembled genomes from two thermal pools in the Uzon Caldera, Kamchatka, Russia.</title>
        <authorList>
            <person name="Wilkins L."/>
            <person name="Ettinger C."/>
        </authorList>
    </citation>
    <scope>NUCLEOTIDE SEQUENCE [LARGE SCALE GENOMIC DNA]</scope>
    <source>
        <strain evidence="14">ZAV-02</strain>
    </source>
</reference>
<dbReference type="GO" id="GO:0005886">
    <property type="term" value="C:plasma membrane"/>
    <property type="evidence" value="ECO:0007669"/>
    <property type="project" value="UniProtKB-SubCell"/>
</dbReference>
<dbReference type="PANTHER" id="PTHR43221:SF1">
    <property type="entry name" value="PROTEASE HTPX"/>
    <property type="match status" value="1"/>
</dbReference>
<gene>
    <name evidence="14" type="ORF">C0184_14645</name>
</gene>
<evidence type="ECO:0000256" key="12">
    <source>
        <dbReference type="SAM" id="Phobius"/>
    </source>
</evidence>
<sequence length="307" mass="34211">MAGIARYSLTLFIEMAGVALRYIVIEHTGSRFLPVAASETLALIGGIGPPCYSLLAWFGPPGGHWIVRWKLQGRRPTITEQSILTNTLRVLANRGIPPPAFIYILDQPGLNAGVIGHTLYIHRELLDSPHLAAVLAHEMGHYHSSDGRLALALQRLTIPGGKTLVNSIMHGYDLIECGLALMFGLMKALAYVLLRVECNLGVRLIRFGRQFVRAVLLTLVGGYGIVVTTYIWCDYLRQRELAADRFAAYHGFAYSLLLFLEQTRLLEMNLPWTDDSFHPTVEERITALQAYLRHLSGNPVEHVMSKP</sequence>
<evidence type="ECO:0000256" key="5">
    <source>
        <dbReference type="ARBA" id="ARBA00022723"/>
    </source>
</evidence>
<feature type="transmembrane region" description="Helical" evidence="12">
    <location>
        <begin position="174"/>
        <end position="194"/>
    </location>
</feature>
<evidence type="ECO:0000256" key="7">
    <source>
        <dbReference type="ARBA" id="ARBA00022833"/>
    </source>
</evidence>
<comment type="caution">
    <text evidence="14">The sequence shown here is derived from an EMBL/GenBank/DDBJ whole genome shotgun (WGS) entry which is preliminary data.</text>
</comment>
<feature type="domain" description="Peptidase M48" evidence="13">
    <location>
        <begin position="84"/>
        <end position="290"/>
    </location>
</feature>
<keyword evidence="10 12" id="KW-0472">Membrane</keyword>
<evidence type="ECO:0000256" key="2">
    <source>
        <dbReference type="ARBA" id="ARBA00022475"/>
    </source>
</evidence>
<evidence type="ECO:0000256" key="1">
    <source>
        <dbReference type="ARBA" id="ARBA00004651"/>
    </source>
</evidence>
<feature type="transmembrane region" description="Helical" evidence="12">
    <location>
        <begin position="6"/>
        <end position="24"/>
    </location>
</feature>
<evidence type="ECO:0000256" key="3">
    <source>
        <dbReference type="ARBA" id="ARBA00022670"/>
    </source>
</evidence>
<dbReference type="Pfam" id="PF01435">
    <property type="entry name" value="Peptidase_M48"/>
    <property type="match status" value="1"/>
</dbReference>
<evidence type="ECO:0000313" key="15">
    <source>
        <dbReference type="Proteomes" id="UP000243376"/>
    </source>
</evidence>
<dbReference type="GO" id="GO:0046872">
    <property type="term" value="F:metal ion binding"/>
    <property type="evidence" value="ECO:0007669"/>
    <property type="project" value="UniProtKB-KW"/>
</dbReference>
<dbReference type="GO" id="GO:0004222">
    <property type="term" value="F:metalloendopeptidase activity"/>
    <property type="evidence" value="ECO:0007669"/>
    <property type="project" value="InterPro"/>
</dbReference>
<keyword evidence="8 12" id="KW-1133">Transmembrane helix</keyword>
<evidence type="ECO:0000256" key="9">
    <source>
        <dbReference type="ARBA" id="ARBA00023049"/>
    </source>
</evidence>
<protein>
    <recommendedName>
        <fullName evidence="13">Peptidase M48 domain-containing protein</fullName>
    </recommendedName>
</protein>
<dbReference type="EMBL" id="PNIQ01000979">
    <property type="protein sequence ID" value="PMP74781.1"/>
    <property type="molecule type" value="Genomic_DNA"/>
</dbReference>
<evidence type="ECO:0000256" key="10">
    <source>
        <dbReference type="ARBA" id="ARBA00023136"/>
    </source>
</evidence>
<dbReference type="Gene3D" id="3.30.2010.10">
    <property type="entry name" value="Metalloproteases ('zincins'), catalytic domain"/>
    <property type="match status" value="1"/>
</dbReference>
<keyword evidence="5" id="KW-0479">Metal-binding</keyword>
<comment type="subcellular location">
    <subcellularLocation>
        <location evidence="1">Cell membrane</location>
        <topology evidence="1">Multi-pass membrane protein</topology>
    </subcellularLocation>
</comment>
<keyword evidence="7 11" id="KW-0862">Zinc</keyword>
<proteinExistence type="inferred from homology"/>
<name>A0A2J6WV45_9CHLR</name>